<dbReference type="Proteomes" id="UP000033876">
    <property type="component" value="Unassembled WGS sequence"/>
</dbReference>
<gene>
    <name evidence="2" type="ORF">US50_C0039G0013</name>
</gene>
<feature type="coiled-coil region" evidence="1">
    <location>
        <begin position="228"/>
        <end position="262"/>
    </location>
</feature>
<accession>A0A0G0GXF0</accession>
<keyword evidence="1" id="KW-0175">Coiled coil</keyword>
<evidence type="ECO:0000256" key="1">
    <source>
        <dbReference type="SAM" id="Coils"/>
    </source>
</evidence>
<feature type="coiled-coil region" evidence="1">
    <location>
        <begin position="53"/>
        <end position="98"/>
    </location>
</feature>
<evidence type="ECO:0000313" key="3">
    <source>
        <dbReference type="Proteomes" id="UP000033876"/>
    </source>
</evidence>
<evidence type="ECO:0000313" key="2">
    <source>
        <dbReference type="EMBL" id="KKQ34717.1"/>
    </source>
</evidence>
<dbReference type="EMBL" id="LBTF01000039">
    <property type="protein sequence ID" value="KKQ34717.1"/>
    <property type="molecule type" value="Genomic_DNA"/>
</dbReference>
<organism evidence="2 3">
    <name type="scientific">Candidatus Nomurabacteria bacterium GW2011_GWB1_37_5</name>
    <dbReference type="NCBI Taxonomy" id="1618742"/>
    <lineage>
        <taxon>Bacteria</taxon>
        <taxon>Candidatus Nomuraibacteriota</taxon>
    </lineage>
</organism>
<comment type="caution">
    <text evidence="2">The sequence shown here is derived from an EMBL/GenBank/DDBJ whole genome shotgun (WGS) entry which is preliminary data.</text>
</comment>
<sequence length="586" mass="67877">MENKIKSIKDIDLDKMKQETGISEAEIKKAFEGFVPPRKERKIFSIPITSKPKESLEEKTKRLKAEYDERVKEEKEREAEQAQEIKNALNGLESAEEAFNYIENESLSHGEKVLFYDKLFMLIRNEAGNSTDHHDMPELLKYCPSGSPEEKIVREKFSLAFDEYIQKETDIDSLLSECDELSDDISDSNLKNLLLRAIDLCVDDDDCDKVGEHINSGSHEDELLSQKRDRLETEEISKTDDLEELKEIYEREETSSENEKIAIEKMVGICDDFDELNEDLVEFFSSGTYGHQLTIKKMAKLAATLEEINQAIEHCSDHTEEYYFGMQRWNEIFQKELFDADLDRLEEMFEIISLDSVEYEKVMEKKAEFLDDIDDLESFLNDDCSEGSLAYEKTDAKIRVYWQEKINEAKCFDDLAEELDNLPERFADLHQDGLMKLQGLASSEEEDESVTDKADSISYVDYLLSKKLAVQDVPNENVKVSEPLPFIAPEPDPVDAQQIEKEKEVAEHMEKCARARFVLDQSTKIEEVKSAYDDCPEVDKALLKNISLYEIKRLHKLTLPDTSARFKLTKAAAEFFLKKKFFDWFK</sequence>
<dbReference type="AlphaFoldDB" id="A0A0G0GXF0"/>
<proteinExistence type="predicted"/>
<protein>
    <submittedName>
        <fullName evidence="2">Uncharacterized protein</fullName>
    </submittedName>
</protein>
<name>A0A0G0GXF0_9BACT</name>
<reference evidence="2 3" key="1">
    <citation type="journal article" date="2015" name="Nature">
        <title>rRNA introns, odd ribosomes, and small enigmatic genomes across a large radiation of phyla.</title>
        <authorList>
            <person name="Brown C.T."/>
            <person name="Hug L.A."/>
            <person name="Thomas B.C."/>
            <person name="Sharon I."/>
            <person name="Castelle C.J."/>
            <person name="Singh A."/>
            <person name="Wilkins M.J."/>
            <person name="Williams K.H."/>
            <person name="Banfield J.F."/>
        </authorList>
    </citation>
    <scope>NUCLEOTIDE SEQUENCE [LARGE SCALE GENOMIC DNA]</scope>
</reference>